<gene>
    <name evidence="2" type="primary">treY</name>
    <name evidence="2" type="ORF">A6302_03740</name>
</gene>
<dbReference type="PANTHER" id="PTHR10357">
    <property type="entry name" value="ALPHA-AMYLASE FAMILY MEMBER"/>
    <property type="match status" value="1"/>
</dbReference>
<dbReference type="InterPro" id="IPR012767">
    <property type="entry name" value="Trehalose_TreY"/>
</dbReference>
<dbReference type="GO" id="GO:0047470">
    <property type="term" value="F:(1,4)-alpha-D-glucan 1-alpha-D-glucosylmutase activity"/>
    <property type="evidence" value="ECO:0007669"/>
    <property type="project" value="UniProtKB-EC"/>
</dbReference>
<name>A0A1E3GY21_9HYPH</name>
<dbReference type="GO" id="GO:0005992">
    <property type="term" value="P:trehalose biosynthetic process"/>
    <property type="evidence" value="ECO:0007669"/>
    <property type="project" value="TreeGrafter"/>
</dbReference>
<dbReference type="OrthoDB" id="9761577at2"/>
<dbReference type="Gene3D" id="3.30.1590.10">
    <property type="entry name" value="Maltooligosyl trehalose synthase, domain 2"/>
    <property type="match status" value="2"/>
</dbReference>
<evidence type="ECO:0000313" key="2">
    <source>
        <dbReference type="EMBL" id="ODN68958.1"/>
    </source>
</evidence>
<comment type="caution">
    <text evidence="2">The sequence shown here is derived from an EMBL/GenBank/DDBJ whole genome shotgun (WGS) entry which is preliminary data.</text>
</comment>
<dbReference type="AlphaFoldDB" id="A0A1E3GY21"/>
<dbReference type="Gene3D" id="1.10.10.470">
    <property type="entry name" value="Maltooligosyl trehalose synthase, domain 4"/>
    <property type="match status" value="1"/>
</dbReference>
<keyword evidence="2" id="KW-0413">Isomerase</keyword>
<feature type="domain" description="Glycosyl hydrolase family 13 catalytic" evidence="1">
    <location>
        <begin position="26"/>
        <end position="677"/>
    </location>
</feature>
<reference evidence="2 3" key="1">
    <citation type="submission" date="2016-07" db="EMBL/GenBank/DDBJ databases">
        <title>Draft Genome Sequence of Methylobrevis pamukkalensis PK2.</title>
        <authorList>
            <person name="Vasilenko O.V."/>
            <person name="Doronina N.V."/>
            <person name="Shmareva M.N."/>
            <person name="Tarlachkov S.V."/>
            <person name="Mustakhimov I."/>
            <person name="Trotsenko Y.A."/>
        </authorList>
    </citation>
    <scope>NUCLEOTIDE SEQUENCE [LARGE SCALE GENOMIC DNA]</scope>
    <source>
        <strain evidence="2 3">PK2</strain>
    </source>
</reference>
<dbReference type="InterPro" id="IPR006047">
    <property type="entry name" value="GH13_cat_dom"/>
</dbReference>
<dbReference type="SUPFAM" id="SSF51445">
    <property type="entry name" value="(Trans)glycosidases"/>
    <property type="match status" value="1"/>
</dbReference>
<keyword evidence="3" id="KW-1185">Reference proteome</keyword>
<dbReference type="Gene3D" id="1.10.150.200">
    <property type="entry name" value="Maltooligosyl trehalose synthase, domain 3"/>
    <property type="match status" value="1"/>
</dbReference>
<dbReference type="CDD" id="cd11336">
    <property type="entry name" value="AmyAc_MTSase"/>
    <property type="match status" value="1"/>
</dbReference>
<dbReference type="GO" id="GO:0030980">
    <property type="term" value="P:alpha-glucan catabolic process"/>
    <property type="evidence" value="ECO:0007669"/>
    <property type="project" value="TreeGrafter"/>
</dbReference>
<dbReference type="PATRIC" id="fig|1439726.3.peg.3942"/>
<dbReference type="InterPro" id="IPR013797">
    <property type="entry name" value="Maltooligo_trehalose_synth_4"/>
</dbReference>
<dbReference type="EMBL" id="MCRJ01000120">
    <property type="protein sequence ID" value="ODN68958.1"/>
    <property type="molecule type" value="Genomic_DNA"/>
</dbReference>
<dbReference type="Pfam" id="PF00128">
    <property type="entry name" value="Alpha-amylase"/>
    <property type="match status" value="1"/>
</dbReference>
<sequence length="928" mass="101186">MSETSSSVARPVPRATYRLQLNADFGFREAAAVVPYVARLGVSHVYASPFLRARPGSTHGYDIVDHGELNPELGSKADFDAFVETLRAHELGMVLDFVPNHMGIGGSDNPYWLDVLEWGRSSDYAGWFDIDWFPEAPHLEGKVLIPVLGDHYGKVLESGGLELRFDAEEGSIALWAYGTHKLPIHPDCYGAVLGTGHAALERLGDAFTHLSAYHPHEQRRARELKRDLARLAADPQIRAAIDASLAGFAGREGDLDSWSRLDRLVEEQVWRVAFFRVAADDINYRRFFNVNELAGIRIEHEELFEHAHRLVFDLIGRGVLDGLRIDHIDGLLDPKTYCHRLRQRAPRPIWLVVEKILAEHETLRADWGTDGTTGYEFANLLTGLLTDPAGDARITSFYRSFTGERARFSEIVRASKFAIMDDEMASELNTLARDAARIARSGPRTADFTQNVLRRALKEIVAAFEVYRTYVTEDGTCAQDLKELDGAITRARRNARALDPSVFDFLGSLLSARLTAAPGSGYSRQEVLAFAMRFQQYTGPVMAKGLEDTAFYRFNRFVAANEVGGEPAEPTTTIEAFHTANARRLAETPGAMLATSTHDTKRGEDTRARLAVLAEVADEFTAAVTEWSAILAGEGAGTAGGEGGEFARNDEYLLYQLLIGAWPSEAEVDDAALGDFRARLSGAMLKSVREAKVRSNWAAPDTDYEAVVEAFIERAFASAPFRAAFLPFQKRIARLGAVNSYVQTVLKLTVPGVPDIYRGAEHWDLSLVDPDNRRPVDFELRQRLLDDPSAPAAAEALGDGSAKLRAIAALLALRAERPALFAAGDYLPLDTGSDQIIGFERRHGAERLIVLARRFPSRGVPAGTPAIAGTGAARLVLGAGTVDLSAGPTPSELLADLPAVVLLAGVDVAAGAAPSSGVRALANADEDA</sequence>
<dbReference type="SMART" id="SM00642">
    <property type="entry name" value="Aamy"/>
    <property type="match status" value="1"/>
</dbReference>
<dbReference type="NCBIfam" id="TIGR02401">
    <property type="entry name" value="trehalose_TreY"/>
    <property type="match status" value="1"/>
</dbReference>
<organism evidence="2 3">
    <name type="scientific">Methylobrevis pamukkalensis</name>
    <dbReference type="NCBI Taxonomy" id="1439726"/>
    <lineage>
        <taxon>Bacteria</taxon>
        <taxon>Pseudomonadati</taxon>
        <taxon>Pseudomonadota</taxon>
        <taxon>Alphaproteobacteria</taxon>
        <taxon>Hyphomicrobiales</taxon>
        <taxon>Pleomorphomonadaceae</taxon>
        <taxon>Methylobrevis</taxon>
    </lineage>
</organism>
<dbReference type="PANTHER" id="PTHR10357:SF216">
    <property type="entry name" value="MALTOOLIGOSYL TREHALOSE SYNTHASE-RELATED"/>
    <property type="match status" value="1"/>
</dbReference>
<proteinExistence type="predicted"/>
<accession>A0A1E3GY21</accession>
<evidence type="ECO:0000313" key="3">
    <source>
        <dbReference type="Proteomes" id="UP000094622"/>
    </source>
</evidence>
<dbReference type="Proteomes" id="UP000094622">
    <property type="component" value="Unassembled WGS sequence"/>
</dbReference>
<dbReference type="RefSeq" id="WP_069308005.1">
    <property type="nucleotide sequence ID" value="NZ_MCRJ01000120.1"/>
</dbReference>
<protein>
    <submittedName>
        <fullName evidence="2">Maltooligosyl trehalose synthase</fullName>
        <ecNumber evidence="2">5.4.99.15</ecNumber>
    </submittedName>
</protein>
<dbReference type="Gene3D" id="3.20.20.80">
    <property type="entry name" value="Glycosidases"/>
    <property type="match status" value="2"/>
</dbReference>
<dbReference type="InterPro" id="IPR017853">
    <property type="entry name" value="GH"/>
</dbReference>
<dbReference type="EC" id="5.4.99.15" evidence="2"/>
<evidence type="ECO:0000259" key="1">
    <source>
        <dbReference type="SMART" id="SM00642"/>
    </source>
</evidence>